<dbReference type="Proteomes" id="UP000014028">
    <property type="component" value="Unassembled WGS sequence"/>
</dbReference>
<dbReference type="GO" id="GO:0015074">
    <property type="term" value="P:DNA integration"/>
    <property type="evidence" value="ECO:0007669"/>
    <property type="project" value="InterPro"/>
</dbReference>
<reference evidence="2 3" key="1">
    <citation type="submission" date="2012-12" db="EMBL/GenBank/DDBJ databases">
        <title>The Genome Sequence of Bacillus cereus VD184.</title>
        <authorList>
            <consortium name="The Broad Institute Genome Sequencing Platform"/>
            <consortium name="The Broad Institute Genome Sequencing Center for Infectious Disease"/>
            <person name="Feldgarden M."/>
            <person name="Van der Auwera G.A."/>
            <person name="Mahillon J."/>
            <person name="Duprez V."/>
            <person name="Timmery S."/>
            <person name="Mattelet C."/>
            <person name="Dierick K."/>
            <person name="Sun M."/>
            <person name="Yu Z."/>
            <person name="Zhu L."/>
            <person name="Hu X."/>
            <person name="Shank E.B."/>
            <person name="Swiecicka I."/>
            <person name="Hansen B.M."/>
            <person name="Andrup L."/>
            <person name="Walker B."/>
            <person name="Young S.K."/>
            <person name="Zeng Q."/>
            <person name="Gargeya S."/>
            <person name="Fitzgerald M."/>
            <person name="Haas B."/>
            <person name="Abouelleil A."/>
            <person name="Alvarado L."/>
            <person name="Arachchi H.M."/>
            <person name="Berlin A.M."/>
            <person name="Chapman S.B."/>
            <person name="Dewar J."/>
            <person name="Goldberg J."/>
            <person name="Griggs A."/>
            <person name="Gujja S."/>
            <person name="Hansen M."/>
            <person name="Howarth C."/>
            <person name="Imamovic A."/>
            <person name="Larimer J."/>
            <person name="McCowan C."/>
            <person name="Murphy C."/>
            <person name="Neiman D."/>
            <person name="Pearson M."/>
            <person name="Priest M."/>
            <person name="Roberts A."/>
            <person name="Saif S."/>
            <person name="Shea T."/>
            <person name="Sisk P."/>
            <person name="Sykes S."/>
            <person name="Wortman J."/>
            <person name="Nusbaum C."/>
            <person name="Birren B."/>
        </authorList>
    </citation>
    <scope>NUCLEOTIDE SEQUENCE [LARGE SCALE GENOMIC DNA]</scope>
    <source>
        <strain evidence="2 3">VD184</strain>
    </source>
</reference>
<dbReference type="SUPFAM" id="SSF56349">
    <property type="entry name" value="DNA breaking-rejoining enzymes"/>
    <property type="match status" value="1"/>
</dbReference>
<dbReference type="GO" id="GO:0006310">
    <property type="term" value="P:DNA recombination"/>
    <property type="evidence" value="ECO:0007669"/>
    <property type="project" value="UniProtKB-KW"/>
</dbReference>
<keyword evidence="1" id="KW-0233">DNA recombination</keyword>
<dbReference type="RefSeq" id="WP_016121536.1">
    <property type="nucleotide sequence ID" value="NZ_KB976820.1"/>
</dbReference>
<dbReference type="AlphaFoldDB" id="A0A9W5RB73"/>
<protein>
    <submittedName>
        <fullName evidence="2">Uncharacterized protein</fullName>
    </submittedName>
</protein>
<dbReference type="Gene3D" id="1.10.443.10">
    <property type="entry name" value="Intergrase catalytic core"/>
    <property type="match status" value="1"/>
</dbReference>
<organism evidence="2 3">
    <name type="scientific">Bacillus cereus VD184</name>
    <dbReference type="NCBI Taxonomy" id="1053242"/>
    <lineage>
        <taxon>Bacteria</taxon>
        <taxon>Bacillati</taxon>
        <taxon>Bacillota</taxon>
        <taxon>Bacilli</taxon>
        <taxon>Bacillales</taxon>
        <taxon>Bacillaceae</taxon>
        <taxon>Bacillus</taxon>
        <taxon>Bacillus cereus group</taxon>
    </lineage>
</organism>
<evidence type="ECO:0000256" key="1">
    <source>
        <dbReference type="ARBA" id="ARBA00023172"/>
    </source>
</evidence>
<dbReference type="GO" id="GO:0003677">
    <property type="term" value="F:DNA binding"/>
    <property type="evidence" value="ECO:0007669"/>
    <property type="project" value="InterPro"/>
</dbReference>
<dbReference type="InterPro" id="IPR011010">
    <property type="entry name" value="DNA_brk_join_enz"/>
</dbReference>
<comment type="caution">
    <text evidence="2">The sequence shown here is derived from an EMBL/GenBank/DDBJ whole genome shotgun (WGS) entry which is preliminary data.</text>
</comment>
<dbReference type="EMBL" id="AHFK01000018">
    <property type="protein sequence ID" value="EOQ19544.1"/>
    <property type="molecule type" value="Genomic_DNA"/>
</dbReference>
<evidence type="ECO:0000313" key="3">
    <source>
        <dbReference type="Proteomes" id="UP000014028"/>
    </source>
</evidence>
<accession>A0A9W5RB73</accession>
<dbReference type="InterPro" id="IPR013762">
    <property type="entry name" value="Integrase-like_cat_sf"/>
</dbReference>
<proteinExistence type="predicted"/>
<gene>
    <name evidence="2" type="ORF">IKC_04018</name>
</gene>
<name>A0A9W5RB73_BACCE</name>
<evidence type="ECO:0000313" key="2">
    <source>
        <dbReference type="EMBL" id="EOQ19544.1"/>
    </source>
</evidence>
<sequence length="545" mass="64420">MEIRKLLNESSFYKIESIQQISKDDLLLKDYKQIFDDLVEREIIKNNSFEENLWFVYDPLSQLNLQIKFDLISYPKINEHLKFYVLLRLISGKTPKTIYDELASLRKIILSSQGFENLTQLKSLLAESIAKYKYLGYHLVSATSNFIDFYRSDNYQEILNICSKMPKHPKTSRDLPDFQDVLELDDIINHYFKNHTVEETISYTPILVWWLLTNTLPMRPSELLKLKKDCLSYDDSKNEPYTILVPRIKNKSATIDFSIKYDSVVIDQKTYQLLIGVRNKVNMYFPYSEYFFPSEMFSLNYKVRRKKQNPIMNLRNFNDLKDRFYKIIVEEKYGRYNLERVKAGDTRHFAIINMCLQGFSMHNIATLAGHTELRVTQGYFSHVKHFAQSYVYRLAQLKIETEIGYRMDNSIIGWKKYIVHKSNIEREKIAEIHVGRVQYGLCSELKENFPNTCIEFCEFCPKYIFSPSINEKDDAFKWLSSHSEDLKQRIEEAISLLESLFSLPQRYGHDLNIVERKSAAKKLQYYMELKSKIDADIAGDMNGKY</sequence>